<reference evidence="1 2" key="1">
    <citation type="journal article" date="2013" name="Genome Announc.">
        <title>Draft Genome Sequence of Arthrobacter gangotriensis Strain Lz1yT, Isolated from a Penguin Rookery Soil Sample Collected in Antarctica, near the Indian Station Dakshin Gangotri.</title>
        <authorList>
            <person name="Shivaji S."/>
            <person name="Ara S."/>
            <person name="Bandi S."/>
            <person name="Singh A."/>
            <person name="Kumar Pinnaka A."/>
        </authorList>
    </citation>
    <scope>NUCLEOTIDE SEQUENCE [LARGE SCALE GENOMIC DNA]</scope>
    <source>
        <strain evidence="1 2">Lz1y</strain>
    </source>
</reference>
<evidence type="ECO:0000313" key="2">
    <source>
        <dbReference type="Proteomes" id="UP000012015"/>
    </source>
</evidence>
<organism evidence="1 2">
    <name type="scientific">Paeniglutamicibacter gangotriensis Lz1y</name>
    <dbReference type="NCBI Taxonomy" id="1276920"/>
    <lineage>
        <taxon>Bacteria</taxon>
        <taxon>Bacillati</taxon>
        <taxon>Actinomycetota</taxon>
        <taxon>Actinomycetes</taxon>
        <taxon>Micrococcales</taxon>
        <taxon>Micrococcaceae</taxon>
        <taxon>Paeniglutamicibacter</taxon>
    </lineage>
</organism>
<comment type="caution">
    <text evidence="1">The sequence shown here is derived from an EMBL/GenBank/DDBJ whole genome shotgun (WGS) entry which is preliminary data.</text>
</comment>
<dbReference type="PATRIC" id="fig|1276920.7.peg.2400"/>
<accession>M7NIL8</accession>
<protein>
    <submittedName>
        <fullName evidence="1">Uncharacterized protein</fullName>
    </submittedName>
</protein>
<dbReference type="EMBL" id="AOCK01000006">
    <property type="protein sequence ID" value="EMQ98383.1"/>
    <property type="molecule type" value="Genomic_DNA"/>
</dbReference>
<keyword evidence="2" id="KW-1185">Reference proteome</keyword>
<gene>
    <name evidence="1" type="ORF">ADIAG_02402</name>
</gene>
<dbReference type="Proteomes" id="UP000012015">
    <property type="component" value="Unassembled WGS sequence"/>
</dbReference>
<name>M7NIL8_9MICC</name>
<dbReference type="RefSeq" id="WP_007271581.1">
    <property type="nucleotide sequence ID" value="NZ_AOCK01000006.1"/>
</dbReference>
<dbReference type="STRING" id="1276920.ADIAG_02402"/>
<proteinExistence type="predicted"/>
<dbReference type="AlphaFoldDB" id="M7NIL8"/>
<evidence type="ECO:0000313" key="1">
    <source>
        <dbReference type="EMBL" id="EMQ98383.1"/>
    </source>
</evidence>
<sequence length="124" mass="13958">MSVLKNPKFLAAKATLIATVGQHLNEFGLDTDRGEWVVMIGRLRTQLKHKVRGAVLEELLDLLADRFLCEWDDIPLDFDVKGPDYADAKSRWLEAQDDLISAKCLDLMGRKFYPAPLPAVEFAA</sequence>